<dbReference type="InterPro" id="IPR036291">
    <property type="entry name" value="NAD(P)-bd_dom_sf"/>
</dbReference>
<evidence type="ECO:0000256" key="1">
    <source>
        <dbReference type="ARBA" id="ARBA00023002"/>
    </source>
</evidence>
<dbReference type="PRINTS" id="PR00081">
    <property type="entry name" value="GDHRDH"/>
</dbReference>
<dbReference type="InParanoid" id="Q026V1"/>
<dbReference type="eggNOG" id="COG1028">
    <property type="taxonomic scope" value="Bacteria"/>
</dbReference>
<dbReference type="CDD" id="cd05327">
    <property type="entry name" value="retinol-DH_like_SDR_c_like"/>
    <property type="match status" value="1"/>
</dbReference>
<gene>
    <name evidence="3" type="ordered locus">Acid_1978</name>
</gene>
<reference evidence="3" key="1">
    <citation type="submission" date="2006-10" db="EMBL/GenBank/DDBJ databases">
        <title>Complete sequence of Solibacter usitatus Ellin6076.</title>
        <authorList>
            <consortium name="US DOE Joint Genome Institute"/>
            <person name="Copeland A."/>
            <person name="Lucas S."/>
            <person name="Lapidus A."/>
            <person name="Barry K."/>
            <person name="Detter J.C."/>
            <person name="Glavina del Rio T."/>
            <person name="Hammon N."/>
            <person name="Israni S."/>
            <person name="Dalin E."/>
            <person name="Tice H."/>
            <person name="Pitluck S."/>
            <person name="Thompson L.S."/>
            <person name="Brettin T."/>
            <person name="Bruce D."/>
            <person name="Han C."/>
            <person name="Tapia R."/>
            <person name="Gilna P."/>
            <person name="Schmutz J."/>
            <person name="Larimer F."/>
            <person name="Land M."/>
            <person name="Hauser L."/>
            <person name="Kyrpides N."/>
            <person name="Mikhailova N."/>
            <person name="Janssen P.H."/>
            <person name="Kuske C.R."/>
            <person name="Richardson P."/>
        </authorList>
    </citation>
    <scope>NUCLEOTIDE SEQUENCE</scope>
    <source>
        <strain evidence="3">Ellin6076</strain>
    </source>
</reference>
<accession>Q026V1</accession>
<dbReference type="OrthoDB" id="9809821at2"/>
<dbReference type="EMBL" id="CP000473">
    <property type="protein sequence ID" value="ABJ82968.1"/>
    <property type="molecule type" value="Genomic_DNA"/>
</dbReference>
<dbReference type="PANTHER" id="PTHR43157:SF31">
    <property type="entry name" value="PHOSPHATIDYLINOSITOL-GLYCAN BIOSYNTHESIS CLASS F PROTEIN"/>
    <property type="match status" value="1"/>
</dbReference>
<evidence type="ECO:0000313" key="3">
    <source>
        <dbReference type="EMBL" id="ABJ82968.1"/>
    </source>
</evidence>
<dbReference type="HOGENOM" id="CLU_010194_44_5_0"/>
<protein>
    <submittedName>
        <fullName evidence="3">Transcriptional regulator, Fis family</fullName>
    </submittedName>
</protein>
<sequence length="311" mass="33797">MLTNSSQIVLITGGTGGIGQAIAVRMAKLGATTIVVGRDQARGEAAKAEIRTQSGNRSVELMLADLSSQGDIRRLAGEFMARYGRLDVLVNNVGGLYGKRWETVDGIECTLALNHLCPFLLTHLLLPVLRAGAPSRIVNINSEGHRAAKSVNFGDFDAARWKRGFLIYSQSKLANLLFTFEMARRLSPSEITVNAVHPGIVDTQLFRRFIEERFTLIGGVLSKAAAFVARKVAYRISHFDTVETAAECPVYLASSSEVAGITGKYFGLNKKIVETSAASLDADLSREVWRMSAEMVGLSGNEASQVQRRFA</sequence>
<dbReference type="InterPro" id="IPR002347">
    <property type="entry name" value="SDR_fam"/>
</dbReference>
<keyword evidence="1" id="KW-0560">Oxidoreductase</keyword>
<dbReference type="AlphaFoldDB" id="Q026V1"/>
<dbReference type="PANTHER" id="PTHR43157">
    <property type="entry name" value="PHOSPHATIDYLINOSITOL-GLYCAN BIOSYNTHESIS CLASS F PROTEIN-RELATED"/>
    <property type="match status" value="1"/>
</dbReference>
<dbReference type="Pfam" id="PF00106">
    <property type="entry name" value="adh_short"/>
    <property type="match status" value="1"/>
</dbReference>
<name>Q026V1_SOLUE</name>
<dbReference type="KEGG" id="sus:Acid_1978"/>
<proteinExistence type="inferred from homology"/>
<comment type="similarity">
    <text evidence="2">Belongs to the short-chain dehydrogenases/reductases (SDR) family.</text>
</comment>
<organism evidence="3">
    <name type="scientific">Solibacter usitatus (strain Ellin6076)</name>
    <dbReference type="NCBI Taxonomy" id="234267"/>
    <lineage>
        <taxon>Bacteria</taxon>
        <taxon>Pseudomonadati</taxon>
        <taxon>Acidobacteriota</taxon>
        <taxon>Terriglobia</taxon>
        <taxon>Bryobacterales</taxon>
        <taxon>Solibacteraceae</taxon>
        <taxon>Candidatus Solibacter</taxon>
    </lineage>
</organism>
<dbReference type="Gene3D" id="3.40.50.720">
    <property type="entry name" value="NAD(P)-binding Rossmann-like Domain"/>
    <property type="match status" value="1"/>
</dbReference>
<dbReference type="GO" id="GO:0016491">
    <property type="term" value="F:oxidoreductase activity"/>
    <property type="evidence" value="ECO:0007669"/>
    <property type="project" value="UniProtKB-KW"/>
</dbReference>
<evidence type="ECO:0000256" key="2">
    <source>
        <dbReference type="RuleBase" id="RU000363"/>
    </source>
</evidence>
<dbReference type="STRING" id="234267.Acid_1978"/>
<dbReference type="SUPFAM" id="SSF51735">
    <property type="entry name" value="NAD(P)-binding Rossmann-fold domains"/>
    <property type="match status" value="1"/>
</dbReference>
<dbReference type="PRINTS" id="PR00080">
    <property type="entry name" value="SDRFAMILY"/>
</dbReference>